<dbReference type="Pfam" id="PF08032">
    <property type="entry name" value="SpoU_sub_bind"/>
    <property type="match status" value="1"/>
</dbReference>
<dbReference type="FunFam" id="3.40.1280.10:FF:000008">
    <property type="entry name" value="Group 3 RNA methyltransferase TrmH"/>
    <property type="match status" value="1"/>
</dbReference>
<dbReference type="InterPro" id="IPR029026">
    <property type="entry name" value="tRNA_m1G_MTases_N"/>
</dbReference>
<dbReference type="PANTHER" id="PTHR46429:SF1">
    <property type="entry name" value="23S RRNA (GUANOSINE-2'-O-)-METHYLTRANSFERASE RLMB"/>
    <property type="match status" value="1"/>
</dbReference>
<dbReference type="Pfam" id="PF00588">
    <property type="entry name" value="SpoU_methylase"/>
    <property type="match status" value="1"/>
</dbReference>
<comment type="caution">
    <text evidence="6">The sequence shown here is derived from an EMBL/GenBank/DDBJ whole genome shotgun (WGS) entry which is preliminary data.</text>
</comment>
<organism evidence="6 7">
    <name type="scientific">Symplocastrum torsivum CPER-KK1</name>
    <dbReference type="NCBI Taxonomy" id="450513"/>
    <lineage>
        <taxon>Bacteria</taxon>
        <taxon>Bacillati</taxon>
        <taxon>Cyanobacteriota</taxon>
        <taxon>Cyanophyceae</taxon>
        <taxon>Oscillatoriophycideae</taxon>
        <taxon>Oscillatoriales</taxon>
        <taxon>Microcoleaceae</taxon>
        <taxon>Symplocastrum</taxon>
    </lineage>
</organism>
<keyword evidence="2" id="KW-0489">Methyltransferase</keyword>
<dbReference type="Gene3D" id="3.40.1280.10">
    <property type="match status" value="1"/>
</dbReference>
<dbReference type="InterPro" id="IPR013123">
    <property type="entry name" value="SpoU_subst-bd"/>
</dbReference>
<feature type="compositionally biased region" description="Basic and acidic residues" evidence="4">
    <location>
        <begin position="61"/>
        <end position="78"/>
    </location>
</feature>
<dbReference type="SUPFAM" id="SSF75217">
    <property type="entry name" value="alpha/beta knot"/>
    <property type="match status" value="1"/>
</dbReference>
<proteinExistence type="inferred from homology"/>
<dbReference type="GO" id="GO:0006396">
    <property type="term" value="P:RNA processing"/>
    <property type="evidence" value="ECO:0007669"/>
    <property type="project" value="InterPro"/>
</dbReference>
<dbReference type="GO" id="GO:0008173">
    <property type="term" value="F:RNA methyltransferase activity"/>
    <property type="evidence" value="ECO:0007669"/>
    <property type="project" value="InterPro"/>
</dbReference>
<dbReference type="Gene3D" id="3.30.1330.30">
    <property type="match status" value="1"/>
</dbReference>
<dbReference type="SMART" id="SM00967">
    <property type="entry name" value="SpoU_sub_bind"/>
    <property type="match status" value="1"/>
</dbReference>
<dbReference type="GO" id="GO:0005829">
    <property type="term" value="C:cytosol"/>
    <property type="evidence" value="ECO:0007669"/>
    <property type="project" value="TreeGrafter"/>
</dbReference>
<dbReference type="InterPro" id="IPR029064">
    <property type="entry name" value="Ribosomal_eL30-like_sf"/>
</dbReference>
<name>A0A951PG46_9CYAN</name>
<evidence type="ECO:0000256" key="3">
    <source>
        <dbReference type="ARBA" id="ARBA00022679"/>
    </source>
</evidence>
<feature type="compositionally biased region" description="Polar residues" evidence="4">
    <location>
        <begin position="115"/>
        <end position="126"/>
    </location>
</feature>
<protein>
    <submittedName>
        <fullName evidence="6">23S rRNA (Guanosine(2251)-2'-O)-methyltransferase RlmB</fullName>
    </submittedName>
</protein>
<dbReference type="PANTHER" id="PTHR46429">
    <property type="entry name" value="23S RRNA (GUANOSINE-2'-O-)-METHYLTRANSFERASE RLMB"/>
    <property type="match status" value="1"/>
</dbReference>
<evidence type="ECO:0000259" key="5">
    <source>
        <dbReference type="SMART" id="SM00967"/>
    </source>
</evidence>
<dbReference type="FunFam" id="3.30.1330.30:FF:000063">
    <property type="entry name" value="RNA methyltransferase, TrmH family, group 3"/>
    <property type="match status" value="1"/>
</dbReference>
<evidence type="ECO:0000313" key="6">
    <source>
        <dbReference type="EMBL" id="MBW4543215.1"/>
    </source>
</evidence>
<feature type="domain" description="RNA 2-O ribose methyltransferase substrate binding" evidence="5">
    <location>
        <begin position="140"/>
        <end position="216"/>
    </location>
</feature>
<feature type="region of interest" description="Disordered" evidence="4">
    <location>
        <begin position="1"/>
        <end position="133"/>
    </location>
</feature>
<evidence type="ECO:0000256" key="1">
    <source>
        <dbReference type="ARBA" id="ARBA00007228"/>
    </source>
</evidence>
<dbReference type="CDD" id="cd18103">
    <property type="entry name" value="SpoU-like_RlmB"/>
    <property type="match status" value="1"/>
</dbReference>
<feature type="compositionally biased region" description="Basic residues" evidence="4">
    <location>
        <begin position="42"/>
        <end position="52"/>
    </location>
</feature>
<dbReference type="InterPro" id="IPR001537">
    <property type="entry name" value="SpoU_MeTrfase"/>
</dbReference>
<keyword evidence="3" id="KW-0808">Transferase</keyword>
<reference evidence="6" key="1">
    <citation type="submission" date="2021-05" db="EMBL/GenBank/DDBJ databases">
        <authorList>
            <person name="Pietrasiak N."/>
            <person name="Ward R."/>
            <person name="Stajich J.E."/>
            <person name="Kurbessoian T."/>
        </authorList>
    </citation>
    <scope>NUCLEOTIDE SEQUENCE</scope>
    <source>
        <strain evidence="6">CPER-KK1</strain>
    </source>
</reference>
<reference evidence="6" key="2">
    <citation type="journal article" date="2022" name="Microbiol. Resour. Announc.">
        <title>Metagenome Sequencing to Explore Phylogenomics of Terrestrial Cyanobacteria.</title>
        <authorList>
            <person name="Ward R.D."/>
            <person name="Stajich J.E."/>
            <person name="Johansen J.R."/>
            <person name="Huntemann M."/>
            <person name="Clum A."/>
            <person name="Foster B."/>
            <person name="Foster B."/>
            <person name="Roux S."/>
            <person name="Palaniappan K."/>
            <person name="Varghese N."/>
            <person name="Mukherjee S."/>
            <person name="Reddy T.B.K."/>
            <person name="Daum C."/>
            <person name="Copeland A."/>
            <person name="Chen I.A."/>
            <person name="Ivanova N.N."/>
            <person name="Kyrpides N.C."/>
            <person name="Shapiro N."/>
            <person name="Eloe-Fadrosh E.A."/>
            <person name="Pietrasiak N."/>
        </authorList>
    </citation>
    <scope>NUCLEOTIDE SEQUENCE</scope>
    <source>
        <strain evidence="6">CPER-KK1</strain>
    </source>
</reference>
<dbReference type="AlphaFoldDB" id="A0A951PG46"/>
<dbReference type="Proteomes" id="UP000753908">
    <property type="component" value="Unassembled WGS sequence"/>
</dbReference>
<dbReference type="SUPFAM" id="SSF55315">
    <property type="entry name" value="L30e-like"/>
    <property type="match status" value="1"/>
</dbReference>
<dbReference type="InterPro" id="IPR029028">
    <property type="entry name" value="Alpha/beta_knot_MTases"/>
</dbReference>
<dbReference type="NCBIfam" id="TIGR00186">
    <property type="entry name" value="rRNA_methyl_3"/>
    <property type="match status" value="1"/>
</dbReference>
<accession>A0A951PG46</accession>
<dbReference type="GO" id="GO:0032259">
    <property type="term" value="P:methylation"/>
    <property type="evidence" value="ECO:0007669"/>
    <property type="project" value="UniProtKB-KW"/>
</dbReference>
<evidence type="ECO:0000313" key="7">
    <source>
        <dbReference type="Proteomes" id="UP000753908"/>
    </source>
</evidence>
<dbReference type="InterPro" id="IPR004441">
    <property type="entry name" value="rRNA_MeTrfase_TrmH"/>
</dbReference>
<sequence>MANQNRRPHTPGKPKRGKPMHEARENRKFSRSQDENTDRYKPRSTGKPKPGKPVRSQNSEPKLRHSSEDKTERLEQRYPRKPKLGKPVHSQEKNSRTFKPRNPVAVSKPIRKNNQEPQHFKPTTTEPPVAPQQEEEDTDLIYGRHPVIAALENQRQLNRIWIIPQLRYDPRFHSLLLQAKANGTVIDEVEPRRLSQITEGANHQGIAAQVAPYPYVDLGDLIDKAKATAEQPVILVCDSITDPHNLGAIIRTAEAMGAQGLVIPQRRAVGVTSTVMKVAAGALETFSIARVVNLGRALEELKSAGFWIYGTTSSSGKVLHSVEFKGPVALVVGSEGNGLSLLTERGCDELVSIPLQGKTPSLNASVAAAMVLYEAYRQRWSNFLYLGSLSKNTLKKVT</sequence>
<comment type="similarity">
    <text evidence="1">Belongs to the class IV-like SAM-binding methyltransferase superfamily. RNA methyltransferase TrmH family.</text>
</comment>
<dbReference type="GO" id="GO:0003723">
    <property type="term" value="F:RNA binding"/>
    <property type="evidence" value="ECO:0007669"/>
    <property type="project" value="InterPro"/>
</dbReference>
<feature type="compositionally biased region" description="Basic residues" evidence="4">
    <location>
        <begin position="1"/>
        <end position="18"/>
    </location>
</feature>
<dbReference type="EMBL" id="JAHHIF010000002">
    <property type="protein sequence ID" value="MBW4543215.1"/>
    <property type="molecule type" value="Genomic_DNA"/>
</dbReference>
<gene>
    <name evidence="6" type="primary">rlmB</name>
    <name evidence="6" type="ORF">KME25_02020</name>
</gene>
<feature type="compositionally biased region" description="Basic and acidic residues" evidence="4">
    <location>
        <begin position="19"/>
        <end position="41"/>
    </location>
</feature>
<evidence type="ECO:0000256" key="2">
    <source>
        <dbReference type="ARBA" id="ARBA00022603"/>
    </source>
</evidence>
<evidence type="ECO:0000256" key="4">
    <source>
        <dbReference type="SAM" id="MobiDB-lite"/>
    </source>
</evidence>